<dbReference type="RefSeq" id="WP_204402112.1">
    <property type="nucleotide sequence ID" value="NZ_JAFBEE010000010.1"/>
</dbReference>
<feature type="transmembrane region" description="Helical" evidence="5">
    <location>
        <begin position="115"/>
        <end position="135"/>
    </location>
</feature>
<evidence type="ECO:0000313" key="8">
    <source>
        <dbReference type="Proteomes" id="UP001314796"/>
    </source>
</evidence>
<evidence type="ECO:0000259" key="6">
    <source>
        <dbReference type="Pfam" id="PF00999"/>
    </source>
</evidence>
<feature type="transmembrane region" description="Helical" evidence="5">
    <location>
        <begin position="359"/>
        <end position="382"/>
    </location>
</feature>
<dbReference type="EMBL" id="JAFBEE010000010">
    <property type="protein sequence ID" value="MBM7615197.1"/>
    <property type="molecule type" value="Genomic_DNA"/>
</dbReference>
<protein>
    <submittedName>
        <fullName evidence="7">Kef-type K+ transport system membrane component KefB</fullName>
    </submittedName>
</protein>
<evidence type="ECO:0000256" key="1">
    <source>
        <dbReference type="ARBA" id="ARBA00004141"/>
    </source>
</evidence>
<feature type="transmembrane region" description="Helical" evidence="5">
    <location>
        <begin position="190"/>
        <end position="211"/>
    </location>
</feature>
<name>A0ABS2NQY0_9FIRM</name>
<proteinExistence type="predicted"/>
<reference evidence="7 8" key="1">
    <citation type="submission" date="2021-01" db="EMBL/GenBank/DDBJ databases">
        <title>Genomic Encyclopedia of Type Strains, Phase IV (KMG-IV): sequencing the most valuable type-strain genomes for metagenomic binning, comparative biology and taxonomic classification.</title>
        <authorList>
            <person name="Goeker M."/>
        </authorList>
    </citation>
    <scope>NUCLEOTIDE SEQUENCE [LARGE SCALE GENOMIC DNA]</scope>
    <source>
        <strain evidence="7 8">DSM 25890</strain>
    </source>
</reference>
<evidence type="ECO:0000256" key="4">
    <source>
        <dbReference type="ARBA" id="ARBA00023136"/>
    </source>
</evidence>
<evidence type="ECO:0000256" key="5">
    <source>
        <dbReference type="SAM" id="Phobius"/>
    </source>
</evidence>
<accession>A0ABS2NQY0</accession>
<gene>
    <name evidence="7" type="ORF">JOC73_001759</name>
</gene>
<feature type="domain" description="Cation/H+ exchanger transmembrane" evidence="6">
    <location>
        <begin position="9"/>
        <end position="369"/>
    </location>
</feature>
<dbReference type="Pfam" id="PF00999">
    <property type="entry name" value="Na_H_Exchanger"/>
    <property type="match status" value="1"/>
</dbReference>
<evidence type="ECO:0000256" key="2">
    <source>
        <dbReference type="ARBA" id="ARBA00022692"/>
    </source>
</evidence>
<feature type="transmembrane region" description="Helical" evidence="5">
    <location>
        <begin position="57"/>
        <end position="74"/>
    </location>
</feature>
<keyword evidence="4 5" id="KW-0472">Membrane</keyword>
<dbReference type="Gene3D" id="1.20.1530.20">
    <property type="match status" value="1"/>
</dbReference>
<dbReference type="PANTHER" id="PTHR43021">
    <property type="entry name" value="NA(+)/H(+) ANTIPORTER-RELATED"/>
    <property type="match status" value="1"/>
</dbReference>
<organism evidence="7 8">
    <name type="scientific">Alkaliphilus hydrothermalis</name>
    <dbReference type="NCBI Taxonomy" id="1482730"/>
    <lineage>
        <taxon>Bacteria</taxon>
        <taxon>Bacillati</taxon>
        <taxon>Bacillota</taxon>
        <taxon>Clostridia</taxon>
        <taxon>Peptostreptococcales</taxon>
        <taxon>Natronincolaceae</taxon>
        <taxon>Alkaliphilus</taxon>
    </lineage>
</organism>
<dbReference type="InterPro" id="IPR006153">
    <property type="entry name" value="Cation/H_exchanger_TM"/>
</dbReference>
<feature type="transmembrane region" description="Helical" evidence="5">
    <location>
        <begin position="273"/>
        <end position="292"/>
    </location>
</feature>
<feature type="transmembrane region" description="Helical" evidence="5">
    <location>
        <begin position="86"/>
        <end position="109"/>
    </location>
</feature>
<dbReference type="PANTHER" id="PTHR43021:SF2">
    <property type="entry name" value="CATION_H+ EXCHANGER DOMAIN-CONTAINING PROTEIN"/>
    <property type="match status" value="1"/>
</dbReference>
<evidence type="ECO:0000313" key="7">
    <source>
        <dbReference type="EMBL" id="MBM7615197.1"/>
    </source>
</evidence>
<dbReference type="InterPro" id="IPR038770">
    <property type="entry name" value="Na+/solute_symporter_sf"/>
</dbReference>
<keyword evidence="3 5" id="KW-1133">Transmembrane helix</keyword>
<evidence type="ECO:0000256" key="3">
    <source>
        <dbReference type="ARBA" id="ARBA00022989"/>
    </source>
</evidence>
<dbReference type="Proteomes" id="UP001314796">
    <property type="component" value="Unassembled WGS sequence"/>
</dbReference>
<sequence>MDLLVKISIVLLMGILGGRIAKVLHLPSVTGYLLGGLLIGPSFANVVTDHDIHNFEIINEIALAAIAFSIGSEFHIKDLAKVGSKIFIVTLVQAFATIIAVFSVSYFMLNQSFELSILLGAIAAATAPAATTMVIKQYKANGPLTRTILPVVAIDDAVCVMAFGLAMAVVKMTAGSAADVSLLSMLAHPVIEIIGSLAVGFIIGVLLVFLGNKASNQEELIGMVLALIIAGGGLAHTFHLSPILLCMMIGATITNLMRNPRRAFDGLSSFTPPIYLFFFTLAGAGLHLNVLGKLGYLGVGYIVARAIGKIAGSAIGAKAVGYPDTIVKYLGLGLLPQAGVAIGLAMVAKQQLPEMGGMLSTVVLGGVFVYEIIGPVCAKIAIQKAGEMNTDTIDPEPNYI</sequence>
<comment type="caution">
    <text evidence="7">The sequence shown here is derived from an EMBL/GenBank/DDBJ whole genome shotgun (WGS) entry which is preliminary data.</text>
</comment>
<feature type="transmembrane region" description="Helical" evidence="5">
    <location>
        <begin position="223"/>
        <end position="253"/>
    </location>
</feature>
<feature type="transmembrane region" description="Helical" evidence="5">
    <location>
        <begin position="147"/>
        <end position="170"/>
    </location>
</feature>
<keyword evidence="8" id="KW-1185">Reference proteome</keyword>
<comment type="subcellular location">
    <subcellularLocation>
        <location evidence="1">Membrane</location>
        <topology evidence="1">Multi-pass membrane protein</topology>
    </subcellularLocation>
</comment>
<feature type="transmembrane region" description="Helical" evidence="5">
    <location>
        <begin position="326"/>
        <end position="347"/>
    </location>
</feature>
<keyword evidence="2 5" id="KW-0812">Transmembrane</keyword>